<dbReference type="InterPro" id="IPR001680">
    <property type="entry name" value="WD40_rpt"/>
</dbReference>
<reference evidence="5 6" key="1">
    <citation type="journal article" date="2016" name="Nat. Commun.">
        <title>Ectomycorrhizal ecology is imprinted in the genome of the dominant symbiotic fungus Cenococcum geophilum.</title>
        <authorList>
            <consortium name="DOE Joint Genome Institute"/>
            <person name="Peter M."/>
            <person name="Kohler A."/>
            <person name="Ohm R.A."/>
            <person name="Kuo A."/>
            <person name="Krutzmann J."/>
            <person name="Morin E."/>
            <person name="Arend M."/>
            <person name="Barry K.W."/>
            <person name="Binder M."/>
            <person name="Choi C."/>
            <person name="Clum A."/>
            <person name="Copeland A."/>
            <person name="Grisel N."/>
            <person name="Haridas S."/>
            <person name="Kipfer T."/>
            <person name="LaButti K."/>
            <person name="Lindquist E."/>
            <person name="Lipzen A."/>
            <person name="Maire R."/>
            <person name="Meier B."/>
            <person name="Mihaltcheva S."/>
            <person name="Molinier V."/>
            <person name="Murat C."/>
            <person name="Poggeler S."/>
            <person name="Quandt C.A."/>
            <person name="Sperisen C."/>
            <person name="Tritt A."/>
            <person name="Tisserant E."/>
            <person name="Crous P.W."/>
            <person name="Henrissat B."/>
            <person name="Nehls U."/>
            <person name="Egli S."/>
            <person name="Spatafora J.W."/>
            <person name="Grigoriev I.V."/>
            <person name="Martin F.M."/>
        </authorList>
    </citation>
    <scope>NUCLEOTIDE SEQUENCE [LARGE SCALE GENOMIC DNA]</scope>
    <source>
        <strain evidence="5 6">CBS 207.34</strain>
    </source>
</reference>
<evidence type="ECO:0000256" key="3">
    <source>
        <dbReference type="PROSITE-ProRule" id="PRU00221"/>
    </source>
</evidence>
<dbReference type="Gene3D" id="2.130.10.10">
    <property type="entry name" value="YVTN repeat-like/Quinoprotein amine dehydrogenase"/>
    <property type="match status" value="1"/>
</dbReference>
<feature type="repeat" description="WD" evidence="3">
    <location>
        <begin position="734"/>
        <end position="775"/>
    </location>
</feature>
<dbReference type="PANTHER" id="PTHR10039:SF14">
    <property type="entry name" value="NACHT DOMAIN-CONTAINING PROTEIN"/>
    <property type="match status" value="1"/>
</dbReference>
<evidence type="ECO:0000256" key="1">
    <source>
        <dbReference type="ARBA" id="ARBA00022574"/>
    </source>
</evidence>
<dbReference type="Pfam" id="PF00400">
    <property type="entry name" value="WD40"/>
    <property type="match status" value="2"/>
</dbReference>
<dbReference type="FunFam" id="3.40.50.300:FF:001638">
    <property type="entry name" value="NACHT and WD40 domain protein"/>
    <property type="match status" value="1"/>
</dbReference>
<evidence type="ECO:0000256" key="2">
    <source>
        <dbReference type="ARBA" id="ARBA00022737"/>
    </source>
</evidence>
<accession>A0A8E2EZJ3</accession>
<dbReference type="InterPro" id="IPR056884">
    <property type="entry name" value="NPHP3-like_N"/>
</dbReference>
<dbReference type="OrthoDB" id="538223at2759"/>
<dbReference type="InterPro" id="IPR019775">
    <property type="entry name" value="WD40_repeat_CS"/>
</dbReference>
<evidence type="ECO:0000313" key="5">
    <source>
        <dbReference type="EMBL" id="OCL07734.1"/>
    </source>
</evidence>
<dbReference type="PROSITE" id="PS50837">
    <property type="entry name" value="NACHT"/>
    <property type="match status" value="1"/>
</dbReference>
<dbReference type="PROSITE" id="PS00678">
    <property type="entry name" value="WD_REPEATS_1"/>
    <property type="match status" value="1"/>
</dbReference>
<name>A0A8E2EZJ3_9PEZI</name>
<dbReference type="AlphaFoldDB" id="A0A8E2EZJ3"/>
<gene>
    <name evidence="5" type="ORF">AOQ84DRAFT_432041</name>
</gene>
<dbReference type="Gene3D" id="3.40.50.300">
    <property type="entry name" value="P-loop containing nucleotide triphosphate hydrolases"/>
    <property type="match status" value="1"/>
</dbReference>
<dbReference type="InterPro" id="IPR036322">
    <property type="entry name" value="WD40_repeat_dom_sf"/>
</dbReference>
<organism evidence="5 6">
    <name type="scientific">Glonium stellatum</name>
    <dbReference type="NCBI Taxonomy" id="574774"/>
    <lineage>
        <taxon>Eukaryota</taxon>
        <taxon>Fungi</taxon>
        <taxon>Dikarya</taxon>
        <taxon>Ascomycota</taxon>
        <taxon>Pezizomycotina</taxon>
        <taxon>Dothideomycetes</taxon>
        <taxon>Pleosporomycetidae</taxon>
        <taxon>Gloniales</taxon>
        <taxon>Gloniaceae</taxon>
        <taxon>Glonium</taxon>
    </lineage>
</organism>
<dbReference type="SMART" id="SM00320">
    <property type="entry name" value="WD40"/>
    <property type="match status" value="2"/>
</dbReference>
<evidence type="ECO:0000313" key="6">
    <source>
        <dbReference type="Proteomes" id="UP000250140"/>
    </source>
</evidence>
<proteinExistence type="predicted"/>
<dbReference type="InterPro" id="IPR007111">
    <property type="entry name" value="NACHT_NTPase"/>
</dbReference>
<dbReference type="EMBL" id="KV749795">
    <property type="protein sequence ID" value="OCL07734.1"/>
    <property type="molecule type" value="Genomic_DNA"/>
</dbReference>
<dbReference type="Proteomes" id="UP000250140">
    <property type="component" value="Unassembled WGS sequence"/>
</dbReference>
<dbReference type="SUPFAM" id="SSF50978">
    <property type="entry name" value="WD40 repeat-like"/>
    <property type="match status" value="1"/>
</dbReference>
<feature type="domain" description="NACHT" evidence="4">
    <location>
        <begin position="229"/>
        <end position="372"/>
    </location>
</feature>
<dbReference type="PROSITE" id="PS50294">
    <property type="entry name" value="WD_REPEATS_REGION"/>
    <property type="match status" value="1"/>
</dbReference>
<dbReference type="PANTHER" id="PTHR10039">
    <property type="entry name" value="AMELOGENIN"/>
    <property type="match status" value="1"/>
</dbReference>
<dbReference type="Pfam" id="PF24883">
    <property type="entry name" value="NPHP3_N"/>
    <property type="match status" value="1"/>
</dbReference>
<dbReference type="InterPro" id="IPR015943">
    <property type="entry name" value="WD40/YVTN_repeat-like_dom_sf"/>
</dbReference>
<feature type="repeat" description="WD" evidence="3">
    <location>
        <begin position="776"/>
        <end position="817"/>
    </location>
</feature>
<sequence>MRLLRRCDTGGFSLIQFSAEAIPPYAILSHTWDTCCINKANKAKLSQVIKSMFHWYRNAAQCYIYMSDVSSPLPEADKKATPPLWTLDFQESRWKLGDKISLAQQVHDITGIPHLALQGAPLYQFTVDERLSWKEHRHTELQEDGAYSLLGIFDVYIAPIYGEGAEGAFRRLLDEIHKLGNCIQDVRLTDPRDDKKRIEDTKGGLLEGSYRWLFNNASFQQWHEDPQSRLLWIKGDPGKGKTMLLCGVIEELKKSTPGLLSFFFCQGTDSRINSATAVLRGLIYLLVNQQPSLAPHLRKKYDQAGRSIFEDANAWVALSDIFINMIQDPDLKVVYLVVDALDECVADLPKLLDLVILTSASSARVKWLLSSRNEMHIEQKLRCVDAKARLSLELKQNAEQVSRAVDVYINDKLSRLKPLEDNSLRDQVRDILRRKANGTFLWVALVVQEPEGPESWDPLQVVKEAPPGLHRLYDRMMNQIQRLKKSNSEVCRLLLFTACVTHRPLYLAEMGSLCGLSGQVSALARNVRNIVAMCGSFLTVRDGQVYFIHQSAKDYLTDKTRDTVFPSQGGIHHGVFSQSLELMSSALKRDMYNLIAPGFPVNKVQVPVHDPLATIRYSCVCWVDHLCDWNSNSPNHRIDSQDKGDIENFIKKKYLYWPEALSLCRSMSEGVLAMAKLNALTQAIQNCPLQAYASALIFSPDCSIIKRYFREEQPKWIIVKPVIENQWSPCLQTLKGHSDIVTLVAFSPDSSRLALGSDDKTAKIWDTSSGECLQTLKGHSDTVTSVAFSPDSSRLALGSDNTINRGLDLSSDSHITQSLARRRNLT</sequence>
<protein>
    <recommendedName>
        <fullName evidence="4">NACHT domain-containing protein</fullName>
    </recommendedName>
</protein>
<keyword evidence="1 3" id="KW-0853">WD repeat</keyword>
<keyword evidence="2" id="KW-0677">Repeat</keyword>
<dbReference type="InterPro" id="IPR027417">
    <property type="entry name" value="P-loop_NTPase"/>
</dbReference>
<keyword evidence="6" id="KW-1185">Reference proteome</keyword>
<evidence type="ECO:0000259" key="4">
    <source>
        <dbReference type="PROSITE" id="PS50837"/>
    </source>
</evidence>
<dbReference type="PROSITE" id="PS50082">
    <property type="entry name" value="WD_REPEATS_2"/>
    <property type="match status" value="2"/>
</dbReference>